<gene>
    <name evidence="1" type="ORF">HK44_003095</name>
</gene>
<dbReference type="EMBL" id="AFOY02000015">
    <property type="protein sequence ID" value="EXF92718.1"/>
    <property type="molecule type" value="Genomic_DNA"/>
</dbReference>
<reference evidence="1 2" key="1">
    <citation type="journal article" date="2011" name="J. Bacteriol.">
        <title>Draft genome sequence of the polycyclic aromatic hydrocarbon-degrading, genetically engineered bioluminescent bioreporter Pseudomonas fluorescens HK44.</title>
        <authorList>
            <person name="Chauhan A."/>
            <person name="Layton A.C."/>
            <person name="Williams D.E."/>
            <person name="Smartt A.E."/>
            <person name="Ripp S."/>
            <person name="Karpinets T.V."/>
            <person name="Brown S.D."/>
            <person name="Sayler G.S."/>
        </authorList>
    </citation>
    <scope>NUCLEOTIDE SEQUENCE [LARGE SCALE GENOMIC DNA]</scope>
    <source>
        <strain evidence="1 2">HK44</strain>
    </source>
</reference>
<dbReference type="AlphaFoldDB" id="A0A010SNM6"/>
<evidence type="ECO:0000313" key="1">
    <source>
        <dbReference type="EMBL" id="EXF92718.1"/>
    </source>
</evidence>
<dbReference type="OrthoDB" id="6932370at2"/>
<evidence type="ECO:0000313" key="2">
    <source>
        <dbReference type="Proteomes" id="UP000022611"/>
    </source>
</evidence>
<dbReference type="HOGENOM" id="CLU_2234205_0_0_6"/>
<organism evidence="1 2">
    <name type="scientific">Pseudomonas fluorescens HK44</name>
    <dbReference type="NCBI Taxonomy" id="1042209"/>
    <lineage>
        <taxon>Bacteria</taxon>
        <taxon>Pseudomonadati</taxon>
        <taxon>Pseudomonadota</taxon>
        <taxon>Gammaproteobacteria</taxon>
        <taxon>Pseudomonadales</taxon>
        <taxon>Pseudomonadaceae</taxon>
        <taxon>Pseudomonas</taxon>
    </lineage>
</organism>
<sequence>MKTLIVDHSWTKIIERDESAKVVLTAKIEQIEEIEAAIRAVEGEEAARNALNDGLIKHALARCLENLQGSASVTEQDFWICYEFATAAAKNAERIIDEELSHVGS</sequence>
<comment type="caution">
    <text evidence="1">The sequence shown here is derived from an EMBL/GenBank/DDBJ whole genome shotgun (WGS) entry which is preliminary data.</text>
</comment>
<name>A0A010SNM6_PSEFL</name>
<dbReference type="Proteomes" id="UP000022611">
    <property type="component" value="Unassembled WGS sequence"/>
</dbReference>
<dbReference type="RefSeq" id="WP_024264907.1">
    <property type="nucleotide sequence ID" value="NZ_AFOY02000015.1"/>
</dbReference>
<proteinExistence type="predicted"/>
<accession>A0A010SNM6</accession>
<protein>
    <submittedName>
        <fullName evidence="1">Uncharacterized protein</fullName>
    </submittedName>
</protein>